<dbReference type="AlphaFoldDB" id="A0ABD2NWF9"/>
<evidence type="ECO:0000313" key="2">
    <source>
        <dbReference type="Proteomes" id="UP001516400"/>
    </source>
</evidence>
<proteinExistence type="predicted"/>
<dbReference type="Proteomes" id="UP001516400">
    <property type="component" value="Unassembled WGS sequence"/>
</dbReference>
<organism evidence="1 2">
    <name type="scientific">Cryptolaemus montrouzieri</name>
    <dbReference type="NCBI Taxonomy" id="559131"/>
    <lineage>
        <taxon>Eukaryota</taxon>
        <taxon>Metazoa</taxon>
        <taxon>Ecdysozoa</taxon>
        <taxon>Arthropoda</taxon>
        <taxon>Hexapoda</taxon>
        <taxon>Insecta</taxon>
        <taxon>Pterygota</taxon>
        <taxon>Neoptera</taxon>
        <taxon>Endopterygota</taxon>
        <taxon>Coleoptera</taxon>
        <taxon>Polyphaga</taxon>
        <taxon>Cucujiformia</taxon>
        <taxon>Coccinelloidea</taxon>
        <taxon>Coccinellidae</taxon>
        <taxon>Scymninae</taxon>
        <taxon>Scymnini</taxon>
        <taxon>Cryptolaemus</taxon>
    </lineage>
</organism>
<gene>
    <name evidence="1" type="ORF">HHI36_005913</name>
</gene>
<sequence length="132" mass="15050">MPMMPSVLEEAEISNVFTSLVNPTGIVVVPNSPTAKPLKTITDVKNFIQQGRKQDLKIKYMKNKRMESNLAAWEQVKRKNKGENHGIIRNNIEIRELKEIANVTDNHSIDLEKITIISQLIEEQISIEDQAQ</sequence>
<reference evidence="1 2" key="1">
    <citation type="journal article" date="2021" name="BMC Biol.">
        <title>Horizontally acquired antibacterial genes associated with adaptive radiation of ladybird beetles.</title>
        <authorList>
            <person name="Li H.S."/>
            <person name="Tang X.F."/>
            <person name="Huang Y.H."/>
            <person name="Xu Z.Y."/>
            <person name="Chen M.L."/>
            <person name="Du X.Y."/>
            <person name="Qiu B.Y."/>
            <person name="Chen P.T."/>
            <person name="Zhang W."/>
            <person name="Slipinski A."/>
            <person name="Escalona H.E."/>
            <person name="Waterhouse R.M."/>
            <person name="Zwick A."/>
            <person name="Pang H."/>
        </authorList>
    </citation>
    <scope>NUCLEOTIDE SEQUENCE [LARGE SCALE GENOMIC DNA]</scope>
    <source>
        <strain evidence="1">SYSU2018</strain>
    </source>
</reference>
<feature type="non-terminal residue" evidence="1">
    <location>
        <position position="132"/>
    </location>
</feature>
<name>A0ABD2NWF9_9CUCU</name>
<comment type="caution">
    <text evidence="1">The sequence shown here is derived from an EMBL/GenBank/DDBJ whole genome shotgun (WGS) entry which is preliminary data.</text>
</comment>
<keyword evidence="2" id="KW-1185">Reference proteome</keyword>
<dbReference type="EMBL" id="JABFTP020000144">
    <property type="protein sequence ID" value="KAL3282744.1"/>
    <property type="molecule type" value="Genomic_DNA"/>
</dbReference>
<evidence type="ECO:0000313" key="1">
    <source>
        <dbReference type="EMBL" id="KAL3282744.1"/>
    </source>
</evidence>
<accession>A0ABD2NWF9</accession>
<protein>
    <submittedName>
        <fullName evidence="1">Uncharacterized protein</fullName>
    </submittedName>
</protein>